<dbReference type="PROSITE" id="PS50902">
    <property type="entry name" value="FLAVODOXIN_LIKE"/>
    <property type="match status" value="1"/>
</dbReference>
<dbReference type="PANTHER" id="PTHR23416">
    <property type="entry name" value="SIALIC ACID SYNTHASE-RELATED"/>
    <property type="match status" value="1"/>
</dbReference>
<evidence type="ECO:0000256" key="1">
    <source>
        <dbReference type="ARBA" id="ARBA00007274"/>
    </source>
</evidence>
<evidence type="ECO:0000313" key="5">
    <source>
        <dbReference type="EMBL" id="HIS24697.1"/>
    </source>
</evidence>
<comment type="similarity">
    <text evidence="1">Belongs to the transferase hexapeptide repeat family.</text>
</comment>
<proteinExistence type="inferred from homology"/>
<dbReference type="PANTHER" id="PTHR23416:SF23">
    <property type="entry name" value="ACETYLTRANSFERASE C18B11.09C-RELATED"/>
    <property type="match status" value="1"/>
</dbReference>
<feature type="region of interest" description="Disordered" evidence="3">
    <location>
        <begin position="163"/>
        <end position="182"/>
    </location>
</feature>
<dbReference type="InterPro" id="IPR051159">
    <property type="entry name" value="Hexapeptide_acetyltransf"/>
</dbReference>
<reference evidence="5" key="1">
    <citation type="submission" date="2020-10" db="EMBL/GenBank/DDBJ databases">
        <authorList>
            <person name="Gilroy R."/>
        </authorList>
    </citation>
    <scope>NUCLEOTIDE SEQUENCE</scope>
    <source>
        <strain evidence="5">CHK157-1446</strain>
    </source>
</reference>
<accession>A0A9D1EPI3</accession>
<protein>
    <recommendedName>
        <fullName evidence="4">Flavodoxin-like domain-containing protein</fullName>
    </recommendedName>
</protein>
<evidence type="ECO:0000259" key="4">
    <source>
        <dbReference type="PROSITE" id="PS50902"/>
    </source>
</evidence>
<reference evidence="5" key="2">
    <citation type="journal article" date="2021" name="PeerJ">
        <title>Extensive microbial diversity within the chicken gut microbiome revealed by metagenomics and culture.</title>
        <authorList>
            <person name="Gilroy R."/>
            <person name="Ravi A."/>
            <person name="Getino M."/>
            <person name="Pursley I."/>
            <person name="Horton D.L."/>
            <person name="Alikhan N.F."/>
            <person name="Baker D."/>
            <person name="Gharbi K."/>
            <person name="Hall N."/>
            <person name="Watson M."/>
            <person name="Adriaenssens E.M."/>
            <person name="Foster-Nyarko E."/>
            <person name="Jarju S."/>
            <person name="Secka A."/>
            <person name="Antonio M."/>
            <person name="Oren A."/>
            <person name="Chaudhuri R.R."/>
            <person name="La Ragione R."/>
            <person name="Hildebrand F."/>
            <person name="Pallen M.J."/>
        </authorList>
    </citation>
    <scope>NUCLEOTIDE SEQUENCE</scope>
    <source>
        <strain evidence="5">CHK157-1446</strain>
    </source>
</reference>
<name>A0A9D1EPI3_9FIRM</name>
<dbReference type="Pfam" id="PF14602">
    <property type="entry name" value="Hexapep_2"/>
    <property type="match status" value="1"/>
</dbReference>
<evidence type="ECO:0000313" key="6">
    <source>
        <dbReference type="Proteomes" id="UP000823982"/>
    </source>
</evidence>
<comment type="caution">
    <text evidence="5">The sequence shown here is derived from an EMBL/GenBank/DDBJ whole genome shotgun (WGS) entry which is preliminary data.</text>
</comment>
<feature type="domain" description="Flavodoxin-like" evidence="4">
    <location>
        <begin position="187"/>
        <end position="275"/>
    </location>
</feature>
<dbReference type="InterPro" id="IPR011004">
    <property type="entry name" value="Trimer_LpxA-like_sf"/>
</dbReference>
<dbReference type="Proteomes" id="UP000823982">
    <property type="component" value="Unassembled WGS sequence"/>
</dbReference>
<sequence>MTAEDVIAGFFDDSKNTLPVLMYADELYQEALRICMEINTRYHEPAELRKIMSRLIGKDVDESFRLFPPFYTDFGKNISIGKNVFINSGCHFQDQGGIEIGDGALIGHNVVFATINHSLDPSENRKNYYAPIKLERNVWVGSNSTILSGVTVGEWSVIGAGSVENDENDENAETSDQTLPESSAGSTLIAYFSATGTTEQVAEYIGNILDTDIYEIVPQVPYTDEDLEYYTGGRADLEQDDPSARPAIEGGVENMDQYDTIFLGYPIWHGQDKCA</sequence>
<dbReference type="InterPro" id="IPR029039">
    <property type="entry name" value="Flavoprotein-like_sf"/>
</dbReference>
<dbReference type="InterPro" id="IPR001451">
    <property type="entry name" value="Hexapep"/>
</dbReference>
<dbReference type="InterPro" id="IPR008254">
    <property type="entry name" value="Flavodoxin/NO_synth"/>
</dbReference>
<dbReference type="Pfam" id="PF12682">
    <property type="entry name" value="Flavodoxin_4"/>
    <property type="match status" value="1"/>
</dbReference>
<keyword evidence="2" id="KW-0808">Transferase</keyword>
<dbReference type="EMBL" id="DVIR01000042">
    <property type="protein sequence ID" value="HIS24697.1"/>
    <property type="molecule type" value="Genomic_DNA"/>
</dbReference>
<dbReference type="GO" id="GO:0016651">
    <property type="term" value="F:oxidoreductase activity, acting on NAD(P)H"/>
    <property type="evidence" value="ECO:0007669"/>
    <property type="project" value="UniProtKB-ARBA"/>
</dbReference>
<evidence type="ECO:0000256" key="2">
    <source>
        <dbReference type="ARBA" id="ARBA00022679"/>
    </source>
</evidence>
<organism evidence="5 6">
    <name type="scientific">Candidatus Faeciplasma gallinarum</name>
    <dbReference type="NCBI Taxonomy" id="2840799"/>
    <lineage>
        <taxon>Bacteria</taxon>
        <taxon>Bacillati</taxon>
        <taxon>Bacillota</taxon>
        <taxon>Clostridia</taxon>
        <taxon>Eubacteriales</taxon>
        <taxon>Oscillospiraceae</taxon>
        <taxon>Oscillospiraceae incertae sedis</taxon>
        <taxon>Candidatus Faeciplasma</taxon>
    </lineage>
</organism>
<dbReference type="Gene3D" id="3.40.50.360">
    <property type="match status" value="1"/>
</dbReference>
<dbReference type="GO" id="GO:0008374">
    <property type="term" value="F:O-acyltransferase activity"/>
    <property type="evidence" value="ECO:0007669"/>
    <property type="project" value="TreeGrafter"/>
</dbReference>
<dbReference type="Gene3D" id="2.160.10.10">
    <property type="entry name" value="Hexapeptide repeat proteins"/>
    <property type="match status" value="1"/>
</dbReference>
<feature type="compositionally biased region" description="Acidic residues" evidence="3">
    <location>
        <begin position="164"/>
        <end position="173"/>
    </location>
</feature>
<dbReference type="SUPFAM" id="SSF51161">
    <property type="entry name" value="Trimeric LpxA-like enzymes"/>
    <property type="match status" value="1"/>
</dbReference>
<dbReference type="GO" id="GO:0010181">
    <property type="term" value="F:FMN binding"/>
    <property type="evidence" value="ECO:0007669"/>
    <property type="project" value="InterPro"/>
</dbReference>
<gene>
    <name evidence="5" type="ORF">IAD01_04755</name>
</gene>
<dbReference type="Pfam" id="PF00132">
    <property type="entry name" value="Hexapep"/>
    <property type="match status" value="1"/>
</dbReference>
<evidence type="ECO:0000256" key="3">
    <source>
        <dbReference type="SAM" id="MobiDB-lite"/>
    </source>
</evidence>
<dbReference type="AlphaFoldDB" id="A0A9D1EPI3"/>
<dbReference type="SUPFAM" id="SSF52218">
    <property type="entry name" value="Flavoproteins"/>
    <property type="match status" value="1"/>
</dbReference>